<dbReference type="GeneID" id="19982617"/>
<dbReference type="CDD" id="cd02440">
    <property type="entry name" value="AdoMet_MTases"/>
    <property type="match status" value="1"/>
</dbReference>
<name>V9DCX4_9EURO</name>
<dbReference type="OrthoDB" id="2013972at2759"/>
<sequence length="349" mass="39420">MSEAAENQRVPLDPEPQPVDPGPADDDIDSALGDVSASKPPGIVHMTDRTPALQGDDLLSTSSLASSVFDYIQEHGRRYNGYGERTYVLPNDEMELDRLDLQHHLLKMTFGDRLTTYEPEQSKDIHNVLDIGTGTGIWAIEYGDAHPESIVLGVDVSPVQPAFVPPNVRFEVMDVGQPWLFTTPFDFIFSRFMTGAIANWRQYLQECFDNLTPGGALEVQDISFRLRCDDGSLPEDSAFRRWAGYMLEASINLGCPLDSVDSVRELMIEIGFVDVEKRAYCWPMNQWPRDSRLKKIGVWTFHDFTASLSGISLALFTRGLSWSPDELEVFLVDVRRDMKNTAYHAYWPM</sequence>
<dbReference type="Gene3D" id="3.40.50.150">
    <property type="entry name" value="Vaccinia Virus protein VP39"/>
    <property type="match status" value="1"/>
</dbReference>
<dbReference type="Pfam" id="PF13489">
    <property type="entry name" value="Methyltransf_23"/>
    <property type="match status" value="1"/>
</dbReference>
<dbReference type="InterPro" id="IPR029063">
    <property type="entry name" value="SAM-dependent_MTases_sf"/>
</dbReference>
<evidence type="ECO:0008006" key="4">
    <source>
        <dbReference type="Google" id="ProtNLM"/>
    </source>
</evidence>
<evidence type="ECO:0000313" key="3">
    <source>
        <dbReference type="Proteomes" id="UP000030678"/>
    </source>
</evidence>
<dbReference type="Proteomes" id="UP000030678">
    <property type="component" value="Unassembled WGS sequence"/>
</dbReference>
<dbReference type="HOGENOM" id="CLU_010595_1_2_1"/>
<dbReference type="PANTHER" id="PTHR43591:SF31">
    <property type="entry name" value="LAEA-LIKE, PUTATIVE (AFU_ORTHOLOGUE AFUA_8G01930)-RELATED"/>
    <property type="match status" value="1"/>
</dbReference>
<evidence type="ECO:0000256" key="1">
    <source>
        <dbReference type="SAM" id="MobiDB-lite"/>
    </source>
</evidence>
<dbReference type="AlphaFoldDB" id="V9DCX4"/>
<proteinExistence type="predicted"/>
<dbReference type="SUPFAM" id="SSF53335">
    <property type="entry name" value="S-adenosyl-L-methionine-dependent methyltransferases"/>
    <property type="match status" value="1"/>
</dbReference>
<dbReference type="PANTHER" id="PTHR43591">
    <property type="entry name" value="METHYLTRANSFERASE"/>
    <property type="match status" value="1"/>
</dbReference>
<dbReference type="VEuPathDB" id="FungiDB:G647_04124"/>
<accession>V9DCX4</accession>
<dbReference type="EMBL" id="KB822704">
    <property type="protein sequence ID" value="ETI24754.1"/>
    <property type="molecule type" value="Genomic_DNA"/>
</dbReference>
<protein>
    <recommendedName>
        <fullName evidence="4">Methyltransferase domain-containing protein</fullName>
    </recommendedName>
</protein>
<feature type="region of interest" description="Disordered" evidence="1">
    <location>
        <begin position="1"/>
        <end position="43"/>
    </location>
</feature>
<gene>
    <name evidence="2" type="ORF">G647_04124</name>
</gene>
<organism evidence="2 3">
    <name type="scientific">Cladophialophora carrionii CBS 160.54</name>
    <dbReference type="NCBI Taxonomy" id="1279043"/>
    <lineage>
        <taxon>Eukaryota</taxon>
        <taxon>Fungi</taxon>
        <taxon>Dikarya</taxon>
        <taxon>Ascomycota</taxon>
        <taxon>Pezizomycotina</taxon>
        <taxon>Eurotiomycetes</taxon>
        <taxon>Chaetothyriomycetidae</taxon>
        <taxon>Chaetothyriales</taxon>
        <taxon>Herpotrichiellaceae</taxon>
        <taxon>Cladophialophora</taxon>
    </lineage>
</organism>
<reference evidence="2 3" key="1">
    <citation type="submission" date="2013-03" db="EMBL/GenBank/DDBJ databases">
        <title>The Genome Sequence of Cladophialophora carrionii CBS 160.54.</title>
        <authorList>
            <consortium name="The Broad Institute Genomics Platform"/>
            <person name="Cuomo C."/>
            <person name="de Hoog S."/>
            <person name="Gorbushina A."/>
            <person name="Walker B."/>
            <person name="Young S.K."/>
            <person name="Zeng Q."/>
            <person name="Gargeya S."/>
            <person name="Fitzgerald M."/>
            <person name="Haas B."/>
            <person name="Abouelleil A."/>
            <person name="Allen A.W."/>
            <person name="Alvarado L."/>
            <person name="Arachchi H.M."/>
            <person name="Berlin A.M."/>
            <person name="Chapman S.B."/>
            <person name="Gainer-Dewar J."/>
            <person name="Goldberg J."/>
            <person name="Griggs A."/>
            <person name="Gujja S."/>
            <person name="Hansen M."/>
            <person name="Howarth C."/>
            <person name="Imamovic A."/>
            <person name="Ireland A."/>
            <person name="Larimer J."/>
            <person name="McCowan C."/>
            <person name="Murphy C."/>
            <person name="Pearson M."/>
            <person name="Poon T.W."/>
            <person name="Priest M."/>
            <person name="Roberts A."/>
            <person name="Saif S."/>
            <person name="Shea T."/>
            <person name="Sisk P."/>
            <person name="Sykes S."/>
            <person name="Wortman J."/>
            <person name="Nusbaum C."/>
            <person name="Birren B."/>
        </authorList>
    </citation>
    <scope>NUCLEOTIDE SEQUENCE [LARGE SCALE GENOMIC DNA]</scope>
    <source>
        <strain evidence="2 3">CBS 160.54</strain>
    </source>
</reference>
<evidence type="ECO:0000313" key="2">
    <source>
        <dbReference type="EMBL" id="ETI24754.1"/>
    </source>
</evidence>
<dbReference type="GO" id="GO:0008168">
    <property type="term" value="F:methyltransferase activity"/>
    <property type="evidence" value="ECO:0007669"/>
    <property type="project" value="TreeGrafter"/>
</dbReference>
<dbReference type="RefSeq" id="XP_008726690.1">
    <property type="nucleotide sequence ID" value="XM_008728468.1"/>
</dbReference>